<evidence type="ECO:0000256" key="11">
    <source>
        <dbReference type="ARBA" id="ARBA00057651"/>
    </source>
</evidence>
<dbReference type="EC" id="3.2.1.67" evidence="8"/>
<evidence type="ECO:0000256" key="2">
    <source>
        <dbReference type="ARBA" id="ARBA00008834"/>
    </source>
</evidence>
<feature type="chain" id="PRO_5035437524" description="Exopolygalacturonase" evidence="15">
    <location>
        <begin position="25"/>
        <end position="396"/>
    </location>
</feature>
<name>A0A8K0HY09_COCNU</name>
<organism evidence="16 17">
    <name type="scientific">Cocos nucifera</name>
    <name type="common">Coconut palm</name>
    <dbReference type="NCBI Taxonomy" id="13894"/>
    <lineage>
        <taxon>Eukaryota</taxon>
        <taxon>Viridiplantae</taxon>
        <taxon>Streptophyta</taxon>
        <taxon>Embryophyta</taxon>
        <taxon>Tracheophyta</taxon>
        <taxon>Spermatophyta</taxon>
        <taxon>Magnoliopsida</taxon>
        <taxon>Liliopsida</taxon>
        <taxon>Arecaceae</taxon>
        <taxon>Arecoideae</taxon>
        <taxon>Cocoseae</taxon>
        <taxon>Attaleinae</taxon>
        <taxon>Cocos</taxon>
    </lineage>
</organism>
<evidence type="ECO:0000256" key="6">
    <source>
        <dbReference type="ARBA" id="ARBA00023295"/>
    </source>
</evidence>
<keyword evidence="15" id="KW-0732">Signal</keyword>
<evidence type="ECO:0000256" key="3">
    <source>
        <dbReference type="ARBA" id="ARBA00022512"/>
    </source>
</evidence>
<dbReference type="GO" id="GO:0005975">
    <property type="term" value="P:carbohydrate metabolic process"/>
    <property type="evidence" value="ECO:0007669"/>
    <property type="project" value="InterPro"/>
</dbReference>
<gene>
    <name evidence="16" type="ORF">COCNU_01G021840</name>
</gene>
<keyword evidence="7" id="KW-0961">Cell wall biogenesis/degradation</keyword>
<dbReference type="Proteomes" id="UP000797356">
    <property type="component" value="Chromosome 1"/>
</dbReference>
<keyword evidence="6 14" id="KW-0326">Glycosidase</keyword>
<dbReference type="SUPFAM" id="SSF51126">
    <property type="entry name" value="Pectin lyase-like"/>
    <property type="match status" value="1"/>
</dbReference>
<dbReference type="Gene3D" id="2.160.20.10">
    <property type="entry name" value="Single-stranded right-handed beta-helix, Pectin lyase-like"/>
    <property type="match status" value="1"/>
</dbReference>
<dbReference type="FunFam" id="2.160.20.10:FF:000004">
    <property type="entry name" value="Pectin lyase-like superfamily protein"/>
    <property type="match status" value="1"/>
</dbReference>
<dbReference type="InterPro" id="IPR000743">
    <property type="entry name" value="Glyco_hydro_28"/>
</dbReference>
<keyword evidence="5 14" id="KW-0378">Hydrolase</keyword>
<dbReference type="InterPro" id="IPR011050">
    <property type="entry name" value="Pectin_lyase_fold/virulence"/>
</dbReference>
<proteinExistence type="inferred from homology"/>
<evidence type="ECO:0000256" key="8">
    <source>
        <dbReference type="ARBA" id="ARBA00038933"/>
    </source>
</evidence>
<keyword evidence="3" id="KW-0134">Cell wall</keyword>
<evidence type="ECO:0000256" key="9">
    <source>
        <dbReference type="ARBA" id="ARBA00043142"/>
    </source>
</evidence>
<evidence type="ECO:0000256" key="7">
    <source>
        <dbReference type="ARBA" id="ARBA00023316"/>
    </source>
</evidence>
<sequence length="396" mass="42184">MAQLIDSFLHLLLLLLSFSHSFSSEEAGNYHNIIEFGAKPDGETDSTKSFLSAWDAACGSPGPATILVPAGFFLVDHVTFYGPCKSSYITVQIDGTLVAPTDYANFGKTKQWMMFNRVEGLSVSGGTVDGRGSSLWACKNSDGDCPDGSTSLTFRKSKNVTISGLRSMNSELYHIVIEDCEGVTVQGVKIEAPDDSPNTDGIHVQKSTGVTIIRSDIGTGDDCVSVGPDTTGLWIEQVTCGPGHGISIGSLGKSYDEKGVENVTVKLAVLTGTQNGLRIKTWGRPSTGFVDNVLFQNVTMQNVKHPIIIDQNYCPHHEGCPGKDSGIKISQVTYSNIQGSSATEEAITFDCSATNPCTGIRLEEIELTYGNELAKSSCAHAKGSAYGCVNPPSCLQ</sequence>
<evidence type="ECO:0000256" key="12">
    <source>
        <dbReference type="ARBA" id="ARBA00068298"/>
    </source>
</evidence>
<evidence type="ECO:0000256" key="1">
    <source>
        <dbReference type="ARBA" id="ARBA00004191"/>
    </source>
</evidence>
<dbReference type="GO" id="GO:0004650">
    <property type="term" value="F:polygalacturonase activity"/>
    <property type="evidence" value="ECO:0007669"/>
    <property type="project" value="InterPro"/>
</dbReference>
<accession>A0A8K0HY09</accession>
<dbReference type="InterPro" id="IPR012334">
    <property type="entry name" value="Pectin_lyas_fold"/>
</dbReference>
<feature type="signal peptide" evidence="15">
    <location>
        <begin position="1"/>
        <end position="24"/>
    </location>
</feature>
<comment type="catalytic activity">
    <reaction evidence="10">
        <text>[(1-&gt;4)-alpha-D-galacturonosyl](n) + H2O = alpha-D-galacturonate + [(1-&gt;4)-alpha-D-galacturonosyl](n-1)</text>
        <dbReference type="Rhea" id="RHEA:14117"/>
        <dbReference type="Rhea" id="RHEA-COMP:14570"/>
        <dbReference type="Rhea" id="RHEA-COMP:14572"/>
        <dbReference type="ChEBI" id="CHEBI:15377"/>
        <dbReference type="ChEBI" id="CHEBI:58658"/>
        <dbReference type="ChEBI" id="CHEBI:140523"/>
        <dbReference type="EC" id="3.2.1.67"/>
    </reaction>
</comment>
<reference evidence="16" key="2">
    <citation type="submission" date="2019-07" db="EMBL/GenBank/DDBJ databases">
        <authorList>
            <person name="Yang Y."/>
            <person name="Bocs S."/>
            <person name="Baudouin L."/>
        </authorList>
    </citation>
    <scope>NUCLEOTIDE SEQUENCE</scope>
    <source>
        <tissue evidence="16">Spear leaf of Hainan Tall coconut</tissue>
    </source>
</reference>
<comment type="function">
    <text evidence="11">May function in depolymerizing pectin during pollen development, germination, and tube growth. Acts as an exo-polygalacturonase.</text>
</comment>
<evidence type="ECO:0000313" key="17">
    <source>
        <dbReference type="Proteomes" id="UP000797356"/>
    </source>
</evidence>
<dbReference type="GO" id="GO:0071555">
    <property type="term" value="P:cell wall organization"/>
    <property type="evidence" value="ECO:0007669"/>
    <property type="project" value="UniProtKB-KW"/>
</dbReference>
<dbReference type="OrthoDB" id="187139at2759"/>
<dbReference type="EMBL" id="CM017872">
    <property type="protein sequence ID" value="KAG1328250.1"/>
    <property type="molecule type" value="Genomic_DNA"/>
</dbReference>
<evidence type="ECO:0000256" key="13">
    <source>
        <dbReference type="ARBA" id="ARBA00083621"/>
    </source>
</evidence>
<dbReference type="InterPro" id="IPR006626">
    <property type="entry name" value="PbH1"/>
</dbReference>
<evidence type="ECO:0000313" key="16">
    <source>
        <dbReference type="EMBL" id="KAG1328250.1"/>
    </source>
</evidence>
<comment type="caution">
    <text evidence="16">The sequence shown here is derived from an EMBL/GenBank/DDBJ whole genome shotgun (WGS) entry which is preliminary data.</text>
</comment>
<evidence type="ECO:0000256" key="5">
    <source>
        <dbReference type="ARBA" id="ARBA00022801"/>
    </source>
</evidence>
<comment type="similarity">
    <text evidence="2 14">Belongs to the glycosyl hydrolase 28 family.</text>
</comment>
<keyword evidence="17" id="KW-1185">Reference proteome</keyword>
<dbReference type="GO" id="GO:0047911">
    <property type="term" value="F:galacturan 1,4-alpha-galacturonidase activity"/>
    <property type="evidence" value="ECO:0007669"/>
    <property type="project" value="UniProtKB-EC"/>
</dbReference>
<keyword evidence="4" id="KW-0964">Secreted</keyword>
<dbReference type="PANTHER" id="PTHR31375">
    <property type="match status" value="1"/>
</dbReference>
<comment type="subcellular location">
    <subcellularLocation>
        <location evidence="1">Secreted</location>
        <location evidence="1">Cell wall</location>
    </subcellularLocation>
</comment>
<evidence type="ECO:0000256" key="15">
    <source>
        <dbReference type="SAM" id="SignalP"/>
    </source>
</evidence>
<protein>
    <recommendedName>
        <fullName evidence="12">Exopolygalacturonase</fullName>
        <ecNumber evidence="8">3.2.1.67</ecNumber>
    </recommendedName>
    <alternativeName>
        <fullName evidence="9">Galacturan 1,4-alpha-galacturonidase</fullName>
    </alternativeName>
    <alternativeName>
        <fullName evidence="13">Pectinase</fullName>
    </alternativeName>
</protein>
<dbReference type="Pfam" id="PF00295">
    <property type="entry name" value="Glyco_hydro_28"/>
    <property type="match status" value="1"/>
</dbReference>
<dbReference type="AlphaFoldDB" id="A0A8K0HY09"/>
<evidence type="ECO:0000256" key="4">
    <source>
        <dbReference type="ARBA" id="ARBA00022525"/>
    </source>
</evidence>
<dbReference type="SMART" id="SM00710">
    <property type="entry name" value="PbH1"/>
    <property type="match status" value="5"/>
</dbReference>
<reference evidence="16" key="1">
    <citation type="journal article" date="2017" name="Gigascience">
        <title>The genome draft of coconut (Cocos nucifera).</title>
        <authorList>
            <person name="Xiao Y."/>
            <person name="Xu P."/>
            <person name="Fan H."/>
            <person name="Baudouin L."/>
            <person name="Xia W."/>
            <person name="Bocs S."/>
            <person name="Xu J."/>
            <person name="Li Q."/>
            <person name="Guo A."/>
            <person name="Zhou L."/>
            <person name="Li J."/>
            <person name="Wu Y."/>
            <person name="Ma Z."/>
            <person name="Armero A."/>
            <person name="Issali A.E."/>
            <person name="Liu N."/>
            <person name="Peng M."/>
            <person name="Yang Y."/>
        </authorList>
    </citation>
    <scope>NUCLEOTIDE SEQUENCE</scope>
    <source>
        <tissue evidence="16">Spear leaf of Hainan Tall coconut</tissue>
    </source>
</reference>
<evidence type="ECO:0000256" key="10">
    <source>
        <dbReference type="ARBA" id="ARBA00048766"/>
    </source>
</evidence>
<evidence type="ECO:0000256" key="14">
    <source>
        <dbReference type="RuleBase" id="RU361169"/>
    </source>
</evidence>